<organism evidence="1 2">
    <name type="scientific">Amycolatopsis minnesotensis</name>
    <dbReference type="NCBI Taxonomy" id="337894"/>
    <lineage>
        <taxon>Bacteria</taxon>
        <taxon>Bacillati</taxon>
        <taxon>Actinomycetota</taxon>
        <taxon>Actinomycetes</taxon>
        <taxon>Pseudonocardiales</taxon>
        <taxon>Pseudonocardiaceae</taxon>
        <taxon>Amycolatopsis</taxon>
    </lineage>
</organism>
<keyword evidence="2" id="KW-1185">Reference proteome</keyword>
<dbReference type="RefSeq" id="WP_344429067.1">
    <property type="nucleotide sequence ID" value="NZ_BAAANN010000038.1"/>
</dbReference>
<gene>
    <name evidence="1" type="ORF">GCM10009754_70690</name>
</gene>
<dbReference type="Proteomes" id="UP001501116">
    <property type="component" value="Unassembled WGS sequence"/>
</dbReference>
<proteinExistence type="predicted"/>
<dbReference type="EMBL" id="BAAANN010000038">
    <property type="protein sequence ID" value="GAA1983400.1"/>
    <property type="molecule type" value="Genomic_DNA"/>
</dbReference>
<reference evidence="1 2" key="1">
    <citation type="journal article" date="2019" name="Int. J. Syst. Evol. Microbiol.">
        <title>The Global Catalogue of Microorganisms (GCM) 10K type strain sequencing project: providing services to taxonomists for standard genome sequencing and annotation.</title>
        <authorList>
            <consortium name="The Broad Institute Genomics Platform"/>
            <consortium name="The Broad Institute Genome Sequencing Center for Infectious Disease"/>
            <person name="Wu L."/>
            <person name="Ma J."/>
        </authorList>
    </citation>
    <scope>NUCLEOTIDE SEQUENCE [LARGE SCALE GENOMIC DNA]</scope>
    <source>
        <strain evidence="1 2">JCM 14545</strain>
    </source>
</reference>
<evidence type="ECO:0000313" key="2">
    <source>
        <dbReference type="Proteomes" id="UP001501116"/>
    </source>
</evidence>
<accession>A0ABN2SBZ2</accession>
<name>A0ABN2SBZ2_9PSEU</name>
<comment type="caution">
    <text evidence="1">The sequence shown here is derived from an EMBL/GenBank/DDBJ whole genome shotgun (WGS) entry which is preliminary data.</text>
</comment>
<protein>
    <submittedName>
        <fullName evidence="1">Uncharacterized protein</fullName>
    </submittedName>
</protein>
<evidence type="ECO:0000313" key="1">
    <source>
        <dbReference type="EMBL" id="GAA1983400.1"/>
    </source>
</evidence>
<sequence>MTDPHAAPAPAPAVPPITSATFPVPGAAIRTNDPARLAAIYEFAAHQADAARDLAAWLADYLARTRDRAERTGAMSMVLRDATLWRYRHACDHQDPRGVAADADHYRRPITDDTANFDRLGPSGRKCDGAVWDPVRQVFHGGAVTPAHDVLAHYGTRARQRFDTEAPDAEVLYNEVTLPDGRTVTGNRLARGAAAARIGELLRSRLGERGVHQVETGGDPIYAVTATEEDRIRLRTGAITALTAMAERAEHGDQPAALRAWVQAAYLAYQSPATKKGSDAATRVALVAAGAAALGHAPRLRHDIDLRAYVLGQGEFTTDLLAHQRDSHATVERGRA</sequence>